<dbReference type="Gene3D" id="3.10.20.90">
    <property type="entry name" value="Phosphatidylinositol 3-kinase Catalytic Subunit, Chain A, domain 1"/>
    <property type="match status" value="1"/>
</dbReference>
<comment type="caution">
    <text evidence="5">The sequence shown here is derived from an EMBL/GenBank/DDBJ whole genome shotgun (WGS) entry which is preliminary data.</text>
</comment>
<dbReference type="SUPFAM" id="SSF56112">
    <property type="entry name" value="Protein kinase-like (PK-like)"/>
    <property type="match status" value="1"/>
</dbReference>
<dbReference type="InterPro" id="IPR001245">
    <property type="entry name" value="Ser-Thr/Tyr_kinase_cat_dom"/>
</dbReference>
<keyword evidence="1" id="KW-0547">Nucleotide-binding</keyword>
<evidence type="ECO:0000256" key="1">
    <source>
        <dbReference type="ARBA" id="ARBA00022741"/>
    </source>
</evidence>
<dbReference type="InterPro" id="IPR000719">
    <property type="entry name" value="Prot_kinase_dom"/>
</dbReference>
<dbReference type="PANTHER" id="PTHR44329">
    <property type="entry name" value="SERINE/THREONINE-PROTEIN KINASE TNNI3K-RELATED"/>
    <property type="match status" value="1"/>
</dbReference>
<evidence type="ECO:0000259" key="4">
    <source>
        <dbReference type="PROSITE" id="PS50011"/>
    </source>
</evidence>
<evidence type="ECO:0000313" key="6">
    <source>
        <dbReference type="Proteomes" id="UP001383192"/>
    </source>
</evidence>
<dbReference type="Proteomes" id="UP001383192">
    <property type="component" value="Unassembled WGS sequence"/>
</dbReference>
<gene>
    <name evidence="5" type="primary">TUS1_10</name>
    <name evidence="5" type="ORF">VNI00_008281</name>
</gene>
<dbReference type="InterPro" id="IPR024729">
    <property type="entry name" value="USP7_ICP0-binding_dom"/>
</dbReference>
<organism evidence="5 6">
    <name type="scientific">Paramarasmius palmivorus</name>
    <dbReference type="NCBI Taxonomy" id="297713"/>
    <lineage>
        <taxon>Eukaryota</taxon>
        <taxon>Fungi</taxon>
        <taxon>Dikarya</taxon>
        <taxon>Basidiomycota</taxon>
        <taxon>Agaricomycotina</taxon>
        <taxon>Agaricomycetes</taxon>
        <taxon>Agaricomycetidae</taxon>
        <taxon>Agaricales</taxon>
        <taxon>Marasmiineae</taxon>
        <taxon>Marasmiaceae</taxon>
        <taxon>Paramarasmius</taxon>
    </lineage>
</organism>
<proteinExistence type="predicted"/>
<reference evidence="5 6" key="1">
    <citation type="submission" date="2024-01" db="EMBL/GenBank/DDBJ databases">
        <title>A draft genome for a cacao thread blight-causing isolate of Paramarasmius palmivorus.</title>
        <authorList>
            <person name="Baruah I.K."/>
            <person name="Bukari Y."/>
            <person name="Amoako-Attah I."/>
            <person name="Meinhardt L.W."/>
            <person name="Bailey B.A."/>
            <person name="Cohen S.P."/>
        </authorList>
    </citation>
    <scope>NUCLEOTIDE SEQUENCE [LARGE SCALE GENOMIC DNA]</scope>
    <source>
        <strain evidence="5 6">GH-12</strain>
    </source>
</reference>
<dbReference type="GO" id="GO:0004674">
    <property type="term" value="F:protein serine/threonine kinase activity"/>
    <property type="evidence" value="ECO:0007669"/>
    <property type="project" value="TreeGrafter"/>
</dbReference>
<keyword evidence="6" id="KW-1185">Reference proteome</keyword>
<protein>
    <submittedName>
        <fullName evidence="5">Rho guanine nucleotide exchange factor</fullName>
    </submittedName>
</protein>
<dbReference type="PROSITE" id="PS50011">
    <property type="entry name" value="PROTEIN_KINASE_DOM"/>
    <property type="match status" value="1"/>
</dbReference>
<dbReference type="Pfam" id="PF12436">
    <property type="entry name" value="USP7_ICP0_bdg"/>
    <property type="match status" value="1"/>
</dbReference>
<dbReference type="InterPro" id="IPR051681">
    <property type="entry name" value="Ser/Thr_Kinases-Pseudokinases"/>
</dbReference>
<dbReference type="InterPro" id="IPR011009">
    <property type="entry name" value="Kinase-like_dom_sf"/>
</dbReference>
<dbReference type="SMART" id="SM00220">
    <property type="entry name" value="S_TKc"/>
    <property type="match status" value="1"/>
</dbReference>
<dbReference type="AlphaFoldDB" id="A0AAW0CXG2"/>
<keyword evidence="2" id="KW-0833">Ubl conjugation pathway</keyword>
<dbReference type="InterPro" id="IPR008271">
    <property type="entry name" value="Ser/Thr_kinase_AS"/>
</dbReference>
<evidence type="ECO:0000256" key="3">
    <source>
        <dbReference type="ARBA" id="ARBA00022840"/>
    </source>
</evidence>
<feature type="domain" description="Protein kinase" evidence="4">
    <location>
        <begin position="256"/>
        <end position="554"/>
    </location>
</feature>
<dbReference type="GO" id="GO:0005524">
    <property type="term" value="F:ATP binding"/>
    <property type="evidence" value="ECO:0007669"/>
    <property type="project" value="UniProtKB-KW"/>
</dbReference>
<accession>A0AAW0CXG2</accession>
<dbReference type="EMBL" id="JAYKXP010000028">
    <property type="protein sequence ID" value="KAK7043670.1"/>
    <property type="molecule type" value="Genomic_DNA"/>
</dbReference>
<evidence type="ECO:0000313" key="5">
    <source>
        <dbReference type="EMBL" id="KAK7043670.1"/>
    </source>
</evidence>
<keyword evidence="3" id="KW-0067">ATP-binding</keyword>
<dbReference type="PANTHER" id="PTHR44329:SF298">
    <property type="entry name" value="MIXED LINEAGE KINASE DOMAIN-LIKE PROTEIN"/>
    <property type="match status" value="1"/>
</dbReference>
<dbReference type="Pfam" id="PF07714">
    <property type="entry name" value="PK_Tyr_Ser-Thr"/>
    <property type="match status" value="1"/>
</dbReference>
<name>A0AAW0CXG2_9AGAR</name>
<dbReference type="Gene3D" id="1.10.510.10">
    <property type="entry name" value="Transferase(Phosphotransferase) domain 1"/>
    <property type="match status" value="1"/>
</dbReference>
<dbReference type="PROSITE" id="PS00108">
    <property type="entry name" value="PROTEIN_KINASE_ST"/>
    <property type="match status" value="1"/>
</dbReference>
<evidence type="ECO:0000256" key="2">
    <source>
        <dbReference type="ARBA" id="ARBA00022786"/>
    </source>
</evidence>
<sequence>MEIIQRVLSARQDGLLRLYLDPKTDSTAEPDKENIMIFLKYFNPTEKQVLGIGSARVSLSSKIKDFIPSIRERMHWAPQTPLTLYEEIIHRMIERMELGLSFAQSEIVNGDIICFEVALSRPEVMDFERRGLRATAIDFYQDLYEASRSNLWELAEQRLRTTEKTLQRPQQETAQQLPISDNYNTVEEALQPESTTILGQLEAILRDEDEYRNLVSQQGVLAQSLLDLLQMLSISPETSPTSNLYPQCLTIKNVKQLEEYPVDTGGFGEIWKGTVEGSSEIVCLKVVKLYQKSNVEKVLKRFLQEAIVWRQLEHPNLLPFLGLYFLDEAQQRLCLISPWMESGNLIQFLERMPRSDVDHRRLVWDVANGVKYLHQMKIIHADLKGVNILITKSGRATVGDFGLSYVADGEILRMTSSSALSGGTTRWLAPELLGSGLRPSYKSDIYAFGLVCYEIYTGLRPFDHLRYDAAVVLPVLQGTRPSRPDDMPELDNNIPDIEQVVGTLSSLFGIIESAQTWDSTVSKHIWVNAQAQDAGYNQDAVTFLSSVYKKLQER</sequence>